<evidence type="ECO:0000256" key="5">
    <source>
        <dbReference type="ARBA" id="ARBA00022759"/>
    </source>
</evidence>
<keyword evidence="7 9" id="KW-0460">Magnesium</keyword>
<dbReference type="GO" id="GO:0004521">
    <property type="term" value="F:RNA endonuclease activity"/>
    <property type="evidence" value="ECO:0007669"/>
    <property type="project" value="InterPro"/>
</dbReference>
<keyword evidence="5 9" id="KW-0255">Endonuclease</keyword>
<dbReference type="PANTHER" id="PTHR34405">
    <property type="entry name" value="CRISPR-ASSOCIATED ENDORIBONUCLEASE CAS2"/>
    <property type="match status" value="1"/>
</dbReference>
<dbReference type="OrthoDB" id="9798176at2"/>
<keyword evidence="11" id="KW-1185">Reference proteome</keyword>
<dbReference type="EMBL" id="NEWD01000007">
    <property type="protein sequence ID" value="OXN00926.1"/>
    <property type="molecule type" value="Genomic_DNA"/>
</dbReference>
<comment type="caution">
    <text evidence="10">The sequence shown here is derived from an EMBL/GenBank/DDBJ whole genome shotgun (WGS) entry which is preliminary data.</text>
</comment>
<evidence type="ECO:0000313" key="11">
    <source>
        <dbReference type="Proteomes" id="UP000215433"/>
    </source>
</evidence>
<comment type="cofactor">
    <cofactor evidence="1 9">
        <name>Mg(2+)</name>
        <dbReference type="ChEBI" id="CHEBI:18420"/>
    </cofactor>
</comment>
<dbReference type="AlphaFoldDB" id="A0A229VZD3"/>
<evidence type="ECO:0000256" key="8">
    <source>
        <dbReference type="ARBA" id="ARBA00023118"/>
    </source>
</evidence>
<name>A0A229VZD3_9BIFI</name>
<keyword evidence="4 9" id="KW-0479">Metal-binding</keyword>
<dbReference type="SUPFAM" id="SSF143430">
    <property type="entry name" value="TTP0101/SSO1404-like"/>
    <property type="match status" value="1"/>
</dbReference>
<organism evidence="10 11">
    <name type="scientific">Bifidobacterium vansinderenii</name>
    <dbReference type="NCBI Taxonomy" id="1984871"/>
    <lineage>
        <taxon>Bacteria</taxon>
        <taxon>Bacillati</taxon>
        <taxon>Actinomycetota</taxon>
        <taxon>Actinomycetes</taxon>
        <taxon>Bifidobacteriales</taxon>
        <taxon>Bifidobacteriaceae</taxon>
        <taxon>Bifidobacterium</taxon>
    </lineage>
</organism>
<dbReference type="InterPro" id="IPR019199">
    <property type="entry name" value="Virulence_VapD/CRISPR_Cas2"/>
</dbReference>
<dbReference type="HAMAP" id="MF_01471">
    <property type="entry name" value="Cas2"/>
    <property type="match status" value="1"/>
</dbReference>
<dbReference type="GO" id="GO:0046872">
    <property type="term" value="F:metal ion binding"/>
    <property type="evidence" value="ECO:0007669"/>
    <property type="project" value="UniProtKB-UniRule"/>
</dbReference>
<evidence type="ECO:0000256" key="9">
    <source>
        <dbReference type="HAMAP-Rule" id="MF_01471"/>
    </source>
</evidence>
<protein>
    <recommendedName>
        <fullName evidence="9">CRISPR-associated endoribonuclease Cas2</fullName>
        <ecNumber evidence="9">3.1.-.-</ecNumber>
    </recommendedName>
</protein>
<dbReference type="NCBIfam" id="TIGR01573">
    <property type="entry name" value="cas2"/>
    <property type="match status" value="1"/>
</dbReference>
<dbReference type="Proteomes" id="UP000215433">
    <property type="component" value="Unassembled WGS sequence"/>
</dbReference>
<comment type="subunit">
    <text evidence="9">Homodimer, forms a heterotetramer with a Cas1 homodimer.</text>
</comment>
<reference evidence="10 11" key="1">
    <citation type="submission" date="2017-05" db="EMBL/GenBank/DDBJ databases">
        <title>Bifidobacterium vansinderenii sp. nov.</title>
        <authorList>
            <person name="Lugli G.A."/>
            <person name="Duranti S."/>
            <person name="Mangifesta M."/>
        </authorList>
    </citation>
    <scope>NUCLEOTIDE SEQUENCE [LARGE SCALE GENOMIC DNA]</scope>
    <source>
        <strain evidence="10 11">Tam10B</strain>
    </source>
</reference>
<dbReference type="GO" id="GO:0016787">
    <property type="term" value="F:hydrolase activity"/>
    <property type="evidence" value="ECO:0007669"/>
    <property type="project" value="UniProtKB-KW"/>
</dbReference>
<evidence type="ECO:0000256" key="2">
    <source>
        <dbReference type="ARBA" id="ARBA00009959"/>
    </source>
</evidence>
<dbReference type="EC" id="3.1.-.-" evidence="9"/>
<dbReference type="PANTHER" id="PTHR34405:SF3">
    <property type="entry name" value="CRISPR-ASSOCIATED ENDORIBONUCLEASE CAS2 3"/>
    <property type="match status" value="1"/>
</dbReference>
<evidence type="ECO:0000313" key="10">
    <source>
        <dbReference type="EMBL" id="OXN00926.1"/>
    </source>
</evidence>
<evidence type="ECO:0000256" key="7">
    <source>
        <dbReference type="ARBA" id="ARBA00022842"/>
    </source>
</evidence>
<sequence>MTDEQRSYLMAYDINDDIRRSHVAKILQSHGERLQYSVFLLRIRPSKLLKVKASVEDEIDPDTDSILICDLGINDHAERSMLFLGKRSYRDTMIPTII</sequence>
<comment type="similarity">
    <text evidence="2 9">Belongs to the CRISPR-associated endoribonuclease Cas2 protein family.</text>
</comment>
<evidence type="ECO:0000256" key="6">
    <source>
        <dbReference type="ARBA" id="ARBA00022801"/>
    </source>
</evidence>
<dbReference type="GO" id="GO:0051607">
    <property type="term" value="P:defense response to virus"/>
    <property type="evidence" value="ECO:0007669"/>
    <property type="project" value="UniProtKB-UniRule"/>
</dbReference>
<dbReference type="InterPro" id="IPR021127">
    <property type="entry name" value="CRISPR_associated_Cas2"/>
</dbReference>
<keyword evidence="3 9" id="KW-0540">Nuclease</keyword>
<accession>A0A229VZD3</accession>
<feature type="binding site" evidence="9">
    <location>
        <position position="13"/>
    </location>
    <ligand>
        <name>Mg(2+)</name>
        <dbReference type="ChEBI" id="CHEBI:18420"/>
        <note>catalytic</note>
    </ligand>
</feature>
<comment type="function">
    <text evidence="9">CRISPR (clustered regularly interspaced short palindromic repeat), is an adaptive immune system that provides protection against mobile genetic elements (viruses, transposable elements and conjugative plasmids). CRISPR clusters contain sequences complementary to antecedent mobile elements and target invading nucleic acids. CRISPR clusters are transcribed and processed into CRISPR RNA (crRNA). Functions as a ssRNA-specific endoribonuclease. Involved in the integration of spacer DNA into the CRISPR cassette.</text>
</comment>
<dbReference type="Gene3D" id="3.30.70.240">
    <property type="match status" value="1"/>
</dbReference>
<proteinExistence type="inferred from homology"/>
<evidence type="ECO:0000256" key="4">
    <source>
        <dbReference type="ARBA" id="ARBA00022723"/>
    </source>
</evidence>
<dbReference type="Pfam" id="PF09827">
    <property type="entry name" value="CRISPR_Cas2"/>
    <property type="match status" value="1"/>
</dbReference>
<keyword evidence="8 9" id="KW-0051">Antiviral defense</keyword>
<gene>
    <name evidence="9" type="primary">cas2</name>
    <name evidence="10" type="ORF">Tam10B_0882</name>
</gene>
<dbReference type="GO" id="GO:0043571">
    <property type="term" value="P:maintenance of CRISPR repeat elements"/>
    <property type="evidence" value="ECO:0007669"/>
    <property type="project" value="UniProtKB-UniRule"/>
</dbReference>
<dbReference type="CDD" id="cd09725">
    <property type="entry name" value="Cas2_I_II_III"/>
    <property type="match status" value="1"/>
</dbReference>
<evidence type="ECO:0000256" key="3">
    <source>
        <dbReference type="ARBA" id="ARBA00022722"/>
    </source>
</evidence>
<evidence type="ECO:0000256" key="1">
    <source>
        <dbReference type="ARBA" id="ARBA00001946"/>
    </source>
</evidence>
<keyword evidence="6 9" id="KW-0378">Hydrolase</keyword>